<dbReference type="PANTHER" id="PTHR34220">
    <property type="entry name" value="SENSOR HISTIDINE KINASE YPDA"/>
    <property type="match status" value="1"/>
</dbReference>
<keyword evidence="1" id="KW-0812">Transmembrane</keyword>
<feature type="transmembrane region" description="Helical" evidence="1">
    <location>
        <begin position="78"/>
        <end position="98"/>
    </location>
</feature>
<feature type="transmembrane region" description="Helical" evidence="1">
    <location>
        <begin position="110"/>
        <end position="131"/>
    </location>
</feature>
<feature type="transmembrane region" description="Helical" evidence="1">
    <location>
        <begin position="45"/>
        <end position="66"/>
    </location>
</feature>
<dbReference type="Pfam" id="PF06580">
    <property type="entry name" value="His_kinase"/>
    <property type="match status" value="1"/>
</dbReference>
<gene>
    <name evidence="3" type="ORF">GCM10023149_07640</name>
</gene>
<feature type="transmembrane region" description="Helical" evidence="1">
    <location>
        <begin position="7"/>
        <end position="25"/>
    </location>
</feature>
<evidence type="ECO:0000256" key="1">
    <source>
        <dbReference type="SAM" id="Phobius"/>
    </source>
</evidence>
<organism evidence="3 4">
    <name type="scientific">Mucilaginibacter gynuensis</name>
    <dbReference type="NCBI Taxonomy" id="1302236"/>
    <lineage>
        <taxon>Bacteria</taxon>
        <taxon>Pseudomonadati</taxon>
        <taxon>Bacteroidota</taxon>
        <taxon>Sphingobacteriia</taxon>
        <taxon>Sphingobacteriales</taxon>
        <taxon>Sphingobacteriaceae</taxon>
        <taxon>Mucilaginibacter</taxon>
    </lineage>
</organism>
<comment type="caution">
    <text evidence="3">The sequence shown here is derived from an EMBL/GenBank/DDBJ whole genome shotgun (WGS) entry which is preliminary data.</text>
</comment>
<evidence type="ECO:0000259" key="2">
    <source>
        <dbReference type="Pfam" id="PF06580"/>
    </source>
</evidence>
<keyword evidence="1" id="KW-0472">Membrane</keyword>
<feature type="domain" description="Signal transduction histidine kinase internal region" evidence="2">
    <location>
        <begin position="152"/>
        <end position="227"/>
    </location>
</feature>
<dbReference type="PANTHER" id="PTHR34220:SF7">
    <property type="entry name" value="SENSOR HISTIDINE KINASE YPDA"/>
    <property type="match status" value="1"/>
</dbReference>
<evidence type="ECO:0000313" key="4">
    <source>
        <dbReference type="Proteomes" id="UP001500582"/>
    </source>
</evidence>
<reference evidence="4" key="1">
    <citation type="journal article" date="2019" name="Int. J. Syst. Evol. Microbiol.">
        <title>The Global Catalogue of Microorganisms (GCM) 10K type strain sequencing project: providing services to taxonomists for standard genome sequencing and annotation.</title>
        <authorList>
            <consortium name="The Broad Institute Genomics Platform"/>
            <consortium name="The Broad Institute Genome Sequencing Center for Infectious Disease"/>
            <person name="Wu L."/>
            <person name="Ma J."/>
        </authorList>
    </citation>
    <scope>NUCLEOTIDE SEQUENCE [LARGE SCALE GENOMIC DNA]</scope>
    <source>
        <strain evidence="4">JCM 17705</strain>
    </source>
</reference>
<dbReference type="EMBL" id="BAABFT010000002">
    <property type="protein sequence ID" value="GAA4312321.1"/>
    <property type="molecule type" value="Genomic_DNA"/>
</dbReference>
<evidence type="ECO:0000313" key="3">
    <source>
        <dbReference type="EMBL" id="GAA4312321.1"/>
    </source>
</evidence>
<dbReference type="InterPro" id="IPR050640">
    <property type="entry name" value="Bact_2-comp_sensor_kinase"/>
</dbReference>
<keyword evidence="4" id="KW-1185">Reference proteome</keyword>
<protein>
    <recommendedName>
        <fullName evidence="2">Signal transduction histidine kinase internal region domain-containing protein</fullName>
    </recommendedName>
</protein>
<keyword evidence="1" id="KW-1133">Transmembrane helix</keyword>
<sequence length="337" mass="39191">MKKRIPLFSFTFLVFYVLVIVARQLPGLVHGRFSFGEGSHSLAEWLQFAGDILIYYLLALTAYLLLCRFHPRRQYLQLLFGVPLVCIATYFCCLFWTRAFEDAPVRMSRYFQFIIIPISAQVFFATIFYLVRYAQYKELQQVELQLQNRQTELSFLRSQINPHFLFNHLNNIYALVYEQNAQALPAISGLSELLRYMLYNTNETVLLSTEIGYIEKYIALQQLRFEHPTMITITKSIIDEAAHIPPLLLIPFIENAFKHGQVRVKENWLKIEINNDANRLSFSCTNVTGTQKKDTTGGIGLSNVKQRLNLLYPGLHQLEITETDHLFVVKLQLQYGK</sequence>
<dbReference type="Proteomes" id="UP001500582">
    <property type="component" value="Unassembled WGS sequence"/>
</dbReference>
<name>A0ABP8FWA7_9SPHI</name>
<proteinExistence type="predicted"/>
<dbReference type="Gene3D" id="3.30.565.10">
    <property type="entry name" value="Histidine kinase-like ATPase, C-terminal domain"/>
    <property type="match status" value="1"/>
</dbReference>
<dbReference type="InterPro" id="IPR010559">
    <property type="entry name" value="Sig_transdc_His_kin_internal"/>
</dbReference>
<accession>A0ABP8FWA7</accession>
<dbReference type="InterPro" id="IPR036890">
    <property type="entry name" value="HATPase_C_sf"/>
</dbReference>
<dbReference type="RefSeq" id="WP_345209674.1">
    <property type="nucleotide sequence ID" value="NZ_BAABFT010000002.1"/>
</dbReference>